<name>A0A0G0E973_9BACT</name>
<dbReference type="Pfam" id="PF22769">
    <property type="entry name" value="DCD"/>
    <property type="match status" value="1"/>
</dbReference>
<evidence type="ECO:0000256" key="2">
    <source>
        <dbReference type="ARBA" id="ARBA00023080"/>
    </source>
</evidence>
<dbReference type="CDD" id="cd07557">
    <property type="entry name" value="trimeric_dUTPase"/>
    <property type="match status" value="1"/>
</dbReference>
<dbReference type="Gene3D" id="2.70.40.10">
    <property type="match status" value="1"/>
</dbReference>
<proteinExistence type="predicted"/>
<dbReference type="PANTHER" id="PTHR42680">
    <property type="entry name" value="DCTP DEAMINASE"/>
    <property type="match status" value="1"/>
</dbReference>
<gene>
    <name evidence="3" type="ORF">UR68_C0025G0020</name>
</gene>
<dbReference type="InterPro" id="IPR011962">
    <property type="entry name" value="dCTP_deaminase"/>
</dbReference>
<evidence type="ECO:0000313" key="3">
    <source>
        <dbReference type="EMBL" id="KKP71875.1"/>
    </source>
</evidence>
<evidence type="ECO:0000313" key="4">
    <source>
        <dbReference type="Proteomes" id="UP000034457"/>
    </source>
</evidence>
<protein>
    <submittedName>
        <fullName evidence="3">Deoxycytidine deaminase</fullName>
    </submittedName>
</protein>
<keyword evidence="1" id="KW-0378">Hydrolase</keyword>
<dbReference type="InterPro" id="IPR036157">
    <property type="entry name" value="dUTPase-like_sf"/>
</dbReference>
<evidence type="ECO:0000256" key="1">
    <source>
        <dbReference type="ARBA" id="ARBA00022801"/>
    </source>
</evidence>
<keyword evidence="2" id="KW-0546">Nucleotide metabolism</keyword>
<dbReference type="EMBL" id="LBQC01000025">
    <property type="protein sequence ID" value="KKP71875.1"/>
    <property type="molecule type" value="Genomic_DNA"/>
</dbReference>
<dbReference type="STRING" id="1618478.UR68_C0025G0020"/>
<accession>A0A0G0E973</accession>
<dbReference type="PANTHER" id="PTHR42680:SF3">
    <property type="entry name" value="DCTP DEAMINASE"/>
    <property type="match status" value="1"/>
</dbReference>
<dbReference type="GO" id="GO:0006229">
    <property type="term" value="P:dUTP biosynthetic process"/>
    <property type="evidence" value="ECO:0007669"/>
    <property type="project" value="InterPro"/>
</dbReference>
<dbReference type="GO" id="GO:0008829">
    <property type="term" value="F:dCTP deaminase activity"/>
    <property type="evidence" value="ECO:0007669"/>
    <property type="project" value="InterPro"/>
</dbReference>
<organism evidence="3 4">
    <name type="scientific">Candidatus Roizmanbacteria bacterium GW2011_GWA2_35_19</name>
    <dbReference type="NCBI Taxonomy" id="1618478"/>
    <lineage>
        <taxon>Bacteria</taxon>
        <taxon>Candidatus Roizmaniibacteriota</taxon>
    </lineage>
</organism>
<dbReference type="Proteomes" id="UP000034457">
    <property type="component" value="Unassembled WGS sequence"/>
</dbReference>
<dbReference type="InterPro" id="IPR033704">
    <property type="entry name" value="dUTPase_trimeric"/>
</dbReference>
<dbReference type="AlphaFoldDB" id="A0A0G0E973"/>
<sequence length="187" mass="20788">MTDDLNMILGPKILLKLVKEKNLVEGLADRELTTPEGAGFDLRLGELYEFQGGRAFLGEYERETPGMKLIKTYEKGKKKSVTIKPGDFLIATTIEKVNTPLDITINFKPRTTTFRSGLFLRTGNVAPGYCGKLTFAIKNAGPMPVTLEMGCRIVHAQFEWVDGGGNQYRGQWQGGRVTTGSKREKQI</sequence>
<comment type="caution">
    <text evidence="3">The sequence shown here is derived from an EMBL/GenBank/DDBJ whole genome shotgun (WGS) entry which is preliminary data.</text>
</comment>
<reference evidence="3 4" key="1">
    <citation type="journal article" date="2015" name="Nature">
        <title>rRNA introns, odd ribosomes, and small enigmatic genomes across a large radiation of phyla.</title>
        <authorList>
            <person name="Brown C.T."/>
            <person name="Hug L.A."/>
            <person name="Thomas B.C."/>
            <person name="Sharon I."/>
            <person name="Castelle C.J."/>
            <person name="Singh A."/>
            <person name="Wilkins M.J."/>
            <person name="Williams K.H."/>
            <person name="Banfield J.F."/>
        </authorList>
    </citation>
    <scope>NUCLEOTIDE SEQUENCE [LARGE SCALE GENOMIC DNA]</scope>
</reference>
<dbReference type="SUPFAM" id="SSF51283">
    <property type="entry name" value="dUTPase-like"/>
    <property type="match status" value="1"/>
</dbReference>